<dbReference type="PANTHER" id="PTHR41729">
    <property type="entry name" value="GLUTAMYL-TRNA SYNTHETASE"/>
    <property type="match status" value="1"/>
</dbReference>
<dbReference type="EMBL" id="AP026866">
    <property type="protein sequence ID" value="BDS07160.1"/>
    <property type="molecule type" value="Genomic_DNA"/>
</dbReference>
<dbReference type="AlphaFoldDB" id="A0AAT9FMH2"/>
<evidence type="ECO:0008006" key="2">
    <source>
        <dbReference type="Google" id="ProtNLM"/>
    </source>
</evidence>
<dbReference type="KEGG" id="osu:NT6N_22000"/>
<organism evidence="1">
    <name type="scientific">Oceaniferula spumae</name>
    <dbReference type="NCBI Taxonomy" id="2979115"/>
    <lineage>
        <taxon>Bacteria</taxon>
        <taxon>Pseudomonadati</taxon>
        <taxon>Verrucomicrobiota</taxon>
        <taxon>Verrucomicrobiia</taxon>
        <taxon>Verrucomicrobiales</taxon>
        <taxon>Verrucomicrobiaceae</taxon>
        <taxon>Oceaniferula</taxon>
    </lineage>
</organism>
<proteinExistence type="predicted"/>
<protein>
    <recommendedName>
        <fullName evidence="2">DUF4202 domain-containing protein</fullName>
    </recommendedName>
</protein>
<sequence length="193" mass="22115">MNDQLERAFDLFDQSNAEDPNHIVVDGENRPKELVFAERLTKAVLELDPDASEPLQLASRCQHIRRWEVPRDTQPMGRAGYLKWREGLKKFHAETSAKILREVGYPEDTIARVQELNQKKNLKSDPDCQTLEDALCLVFLQYQFDDLIADTEADKMVNIVQKTWAKMSDRGHQAAQELQYSEAATEVLTKALA</sequence>
<evidence type="ECO:0000313" key="1">
    <source>
        <dbReference type="EMBL" id="BDS07160.1"/>
    </source>
</evidence>
<gene>
    <name evidence="1" type="ORF">NT6N_22000</name>
</gene>
<reference evidence="1" key="1">
    <citation type="submission" date="2024-07" db="EMBL/GenBank/DDBJ databases">
        <title>Complete genome sequence of Verrucomicrobiaceae bacterium NT6N.</title>
        <authorList>
            <person name="Huang C."/>
            <person name="Takami H."/>
            <person name="Hamasaki K."/>
        </authorList>
    </citation>
    <scope>NUCLEOTIDE SEQUENCE</scope>
    <source>
        <strain evidence="1">NT6N</strain>
    </source>
</reference>
<name>A0AAT9FMH2_9BACT</name>
<dbReference type="InterPro" id="IPR025255">
    <property type="entry name" value="DUF4202"/>
</dbReference>
<dbReference type="PANTHER" id="PTHR41729:SF1">
    <property type="entry name" value="GLUTAMYL-TRNA SYNTHETASE"/>
    <property type="match status" value="1"/>
</dbReference>
<accession>A0AAT9FMH2</accession>
<dbReference type="Pfam" id="PF13875">
    <property type="entry name" value="DUF4202"/>
    <property type="match status" value="1"/>
</dbReference>